<comment type="caution">
    <text evidence="4">The sequence shown here is derived from an EMBL/GenBank/DDBJ whole genome shotgun (WGS) entry which is preliminary data.</text>
</comment>
<dbReference type="EMBL" id="AAYY01000008">
    <property type="protein sequence ID" value="EDP43327.1"/>
    <property type="molecule type" value="Genomic_DNA"/>
</dbReference>
<reference evidence="4 5" key="1">
    <citation type="journal article" date="2007" name="Proc. Natl. Acad. Sci. U.S.A.">
        <title>Dandruff-associated Malassezia genomes reveal convergent and divergent virulence traits shared with plant and human fungal pathogens.</title>
        <authorList>
            <person name="Xu J."/>
            <person name="Saunders C.W."/>
            <person name="Hu P."/>
            <person name="Grant R.A."/>
            <person name="Boekhout T."/>
            <person name="Kuramae E.E."/>
            <person name="Kronstad J.W."/>
            <person name="Deangelis Y.M."/>
            <person name="Reeder N.L."/>
            <person name="Johnstone K.R."/>
            <person name="Leland M."/>
            <person name="Fieno A.M."/>
            <person name="Begley W.M."/>
            <person name="Sun Y."/>
            <person name="Lacey M.P."/>
            <person name="Chaudhary T."/>
            <person name="Keough T."/>
            <person name="Chu L."/>
            <person name="Sears R."/>
            <person name="Yuan B."/>
            <person name="Dawson T.L.Jr."/>
        </authorList>
    </citation>
    <scope>NUCLEOTIDE SEQUENCE [LARGE SCALE GENOMIC DNA]</scope>
    <source>
        <strain evidence="5">ATCC MYA-4612 / CBS 7966</strain>
    </source>
</reference>
<dbReference type="OMA" id="PNLGMDH"/>
<evidence type="ECO:0000313" key="4">
    <source>
        <dbReference type="EMBL" id="EDP43327.1"/>
    </source>
</evidence>
<dbReference type="Pfam" id="PF07859">
    <property type="entry name" value="Abhydrolase_3"/>
    <property type="match status" value="1"/>
</dbReference>
<gene>
    <name evidence="4" type="ORF">MGL_2337</name>
</gene>
<organism evidence="4 5">
    <name type="scientific">Malassezia globosa (strain ATCC MYA-4612 / CBS 7966)</name>
    <name type="common">Dandruff-associated fungus</name>
    <dbReference type="NCBI Taxonomy" id="425265"/>
    <lineage>
        <taxon>Eukaryota</taxon>
        <taxon>Fungi</taxon>
        <taxon>Dikarya</taxon>
        <taxon>Basidiomycota</taxon>
        <taxon>Ustilaginomycotina</taxon>
        <taxon>Malasseziomycetes</taxon>
        <taxon>Malasseziales</taxon>
        <taxon>Malasseziaceae</taxon>
        <taxon>Malassezia</taxon>
    </lineage>
</organism>
<dbReference type="GO" id="GO:0016787">
    <property type="term" value="F:hydrolase activity"/>
    <property type="evidence" value="ECO:0007669"/>
    <property type="project" value="InterPro"/>
</dbReference>
<evidence type="ECO:0000256" key="2">
    <source>
        <dbReference type="ARBA" id="ARBA00048461"/>
    </source>
</evidence>
<dbReference type="RefSeq" id="XP_001730541.1">
    <property type="nucleotide sequence ID" value="XM_001730489.1"/>
</dbReference>
<dbReference type="Gene3D" id="3.40.50.1820">
    <property type="entry name" value="alpha/beta hydrolase"/>
    <property type="match status" value="1"/>
</dbReference>
<dbReference type="PANTHER" id="PTHR23024">
    <property type="entry name" value="ARYLACETAMIDE DEACETYLASE"/>
    <property type="match status" value="1"/>
</dbReference>
<dbReference type="GeneID" id="5854848"/>
<dbReference type="InterPro" id="IPR029058">
    <property type="entry name" value="AB_hydrolase_fold"/>
</dbReference>
<sequence>MAVLRKMILYLTSYFMRIVDWINIGTSRKCRAISREGVKVEHIRIPSRDNGRYIRAIRYTPIGETAPLPVHLNWHASGWMLKRLGLDRHMCVKLARELRCIVLDCDYRKGPENQYPAAHNDTEDAVFYVHANPKQFDVNRVTVGGSSAGACMALSLSARLGEQRVKGCFAMYPVTRLLPVERINSSQHAISTTFRSGIVISDWAMKVFTLAYFTPKANMDDPRISPLLDEPSRFPKHVLLVCGEADTLYKGCRDFMVKITGSEDGTNESMTRTFISIPNEAHEFNNFASVRESVEWRDKVEDSAIQMIRAAWNAAA</sequence>
<dbReference type="VEuPathDB" id="FungiDB:MGL_2337"/>
<dbReference type="FunCoup" id="A8Q390">
    <property type="interactions" value="110"/>
</dbReference>
<dbReference type="OrthoDB" id="408631at2759"/>
<evidence type="ECO:0000259" key="3">
    <source>
        <dbReference type="Pfam" id="PF07859"/>
    </source>
</evidence>
<dbReference type="InterPro" id="IPR050466">
    <property type="entry name" value="Carboxylest/Gibb_receptor"/>
</dbReference>
<protein>
    <recommendedName>
        <fullName evidence="3">Alpha/beta hydrolase fold-3 domain-containing protein</fullName>
    </recommendedName>
</protein>
<accession>A8Q390</accession>
<dbReference type="InParanoid" id="A8Q390"/>
<dbReference type="PANTHER" id="PTHR23024:SF242">
    <property type="entry name" value="ALPHA_BETA HYDROLASE FOLD-3 DOMAIN-CONTAINING PROTEIN-RELATED"/>
    <property type="match status" value="1"/>
</dbReference>
<dbReference type="AlphaFoldDB" id="A8Q390"/>
<comment type="catalytic activity">
    <reaction evidence="1">
        <text>a diacylglycerol + H2O = a monoacylglycerol + a fatty acid + H(+)</text>
        <dbReference type="Rhea" id="RHEA:32731"/>
        <dbReference type="ChEBI" id="CHEBI:15377"/>
        <dbReference type="ChEBI" id="CHEBI:15378"/>
        <dbReference type="ChEBI" id="CHEBI:17408"/>
        <dbReference type="ChEBI" id="CHEBI:18035"/>
        <dbReference type="ChEBI" id="CHEBI:28868"/>
    </reaction>
</comment>
<dbReference type="SUPFAM" id="SSF53474">
    <property type="entry name" value="alpha/beta-Hydrolases"/>
    <property type="match status" value="1"/>
</dbReference>
<evidence type="ECO:0000313" key="5">
    <source>
        <dbReference type="Proteomes" id="UP000008837"/>
    </source>
</evidence>
<dbReference type="KEGG" id="mgl:MGL_2337"/>
<keyword evidence="5" id="KW-1185">Reference proteome</keyword>
<feature type="domain" description="Alpha/beta hydrolase fold-3" evidence="3">
    <location>
        <begin position="73"/>
        <end position="255"/>
    </location>
</feature>
<dbReference type="STRING" id="425265.A8Q390"/>
<comment type="catalytic activity">
    <reaction evidence="2">
        <text>a monoacylglycerol + H2O = glycerol + a fatty acid + H(+)</text>
        <dbReference type="Rhea" id="RHEA:15245"/>
        <dbReference type="ChEBI" id="CHEBI:15377"/>
        <dbReference type="ChEBI" id="CHEBI:15378"/>
        <dbReference type="ChEBI" id="CHEBI:17408"/>
        <dbReference type="ChEBI" id="CHEBI:17754"/>
        <dbReference type="ChEBI" id="CHEBI:28868"/>
    </reaction>
</comment>
<evidence type="ECO:0000256" key="1">
    <source>
        <dbReference type="ARBA" id="ARBA00047591"/>
    </source>
</evidence>
<dbReference type="InterPro" id="IPR013094">
    <property type="entry name" value="AB_hydrolase_3"/>
</dbReference>
<name>A8Q390_MALGO</name>
<dbReference type="Proteomes" id="UP000008837">
    <property type="component" value="Unassembled WGS sequence"/>
</dbReference>
<proteinExistence type="predicted"/>